<feature type="chain" id="PRO_5045549321" description="Lectin-like protein BA14k" evidence="1">
    <location>
        <begin position="29"/>
        <end position="111"/>
    </location>
</feature>
<evidence type="ECO:0008006" key="4">
    <source>
        <dbReference type="Google" id="ProtNLM"/>
    </source>
</evidence>
<comment type="caution">
    <text evidence="2">The sequence shown here is derived from an EMBL/GenBank/DDBJ whole genome shotgun (WGS) entry which is preliminary data.</text>
</comment>
<gene>
    <name evidence="2" type="ORF">GCM10009681_23180</name>
</gene>
<accession>A0ABN2KA10</accession>
<protein>
    <recommendedName>
        <fullName evidence="4">Lectin-like protein BA14k</fullName>
    </recommendedName>
</protein>
<sequence length="111" mass="12050">MNARMIKAVAGSVLVAGTLTVAQSPANATTTTAPAPATATTSVAVGQPLTSPRDYRQGYRDGFRDGWRMAREDCNRGWRTFRGGSGNRDYERGYNRGFSSGFAAGFREYCR</sequence>
<evidence type="ECO:0000313" key="2">
    <source>
        <dbReference type="EMBL" id="GAA1751495.1"/>
    </source>
</evidence>
<dbReference type="EMBL" id="BAAALS010000009">
    <property type="protein sequence ID" value="GAA1751495.1"/>
    <property type="molecule type" value="Genomic_DNA"/>
</dbReference>
<evidence type="ECO:0000313" key="3">
    <source>
        <dbReference type="Proteomes" id="UP001500655"/>
    </source>
</evidence>
<reference evidence="2 3" key="1">
    <citation type="journal article" date="2019" name="Int. J. Syst. Evol. Microbiol.">
        <title>The Global Catalogue of Microorganisms (GCM) 10K type strain sequencing project: providing services to taxonomists for standard genome sequencing and annotation.</title>
        <authorList>
            <consortium name="The Broad Institute Genomics Platform"/>
            <consortium name="The Broad Institute Genome Sequencing Center for Infectious Disease"/>
            <person name="Wu L."/>
            <person name="Ma J."/>
        </authorList>
    </citation>
    <scope>NUCLEOTIDE SEQUENCE [LARGE SCALE GENOMIC DNA]</scope>
    <source>
        <strain evidence="2 3">JCM 13249</strain>
    </source>
</reference>
<evidence type="ECO:0000256" key="1">
    <source>
        <dbReference type="SAM" id="SignalP"/>
    </source>
</evidence>
<feature type="signal peptide" evidence="1">
    <location>
        <begin position="1"/>
        <end position="28"/>
    </location>
</feature>
<proteinExistence type="predicted"/>
<keyword evidence="3" id="KW-1185">Reference proteome</keyword>
<dbReference type="RefSeq" id="WP_344079937.1">
    <property type="nucleotide sequence ID" value="NZ_BAAALS010000009.1"/>
</dbReference>
<organism evidence="2 3">
    <name type="scientific">Luedemannella helvata</name>
    <dbReference type="NCBI Taxonomy" id="349315"/>
    <lineage>
        <taxon>Bacteria</taxon>
        <taxon>Bacillati</taxon>
        <taxon>Actinomycetota</taxon>
        <taxon>Actinomycetes</taxon>
        <taxon>Micromonosporales</taxon>
        <taxon>Micromonosporaceae</taxon>
        <taxon>Luedemannella</taxon>
    </lineage>
</organism>
<dbReference type="Proteomes" id="UP001500655">
    <property type="component" value="Unassembled WGS sequence"/>
</dbReference>
<name>A0ABN2KA10_9ACTN</name>
<keyword evidence="1" id="KW-0732">Signal</keyword>